<organism evidence="3 4">
    <name type="scientific">Bombardia bombarda</name>
    <dbReference type="NCBI Taxonomy" id="252184"/>
    <lineage>
        <taxon>Eukaryota</taxon>
        <taxon>Fungi</taxon>
        <taxon>Dikarya</taxon>
        <taxon>Ascomycota</taxon>
        <taxon>Pezizomycotina</taxon>
        <taxon>Sordariomycetes</taxon>
        <taxon>Sordariomycetidae</taxon>
        <taxon>Sordariales</taxon>
        <taxon>Lasiosphaeriaceae</taxon>
        <taxon>Bombardia</taxon>
    </lineage>
</organism>
<keyword evidence="4" id="KW-1185">Reference proteome</keyword>
<feature type="region of interest" description="Disordered" evidence="1">
    <location>
        <begin position="255"/>
        <end position="278"/>
    </location>
</feature>
<feature type="transmembrane region" description="Helical" evidence="2">
    <location>
        <begin position="158"/>
        <end position="177"/>
    </location>
</feature>
<dbReference type="GO" id="GO:0000139">
    <property type="term" value="C:Golgi membrane"/>
    <property type="evidence" value="ECO:0007669"/>
    <property type="project" value="TreeGrafter"/>
</dbReference>
<dbReference type="InterPro" id="IPR013862">
    <property type="entry name" value="Kei1"/>
</dbReference>
<dbReference type="PANTHER" id="PTHR28077">
    <property type="entry name" value="INOSITOL PHOSPHORYLCERAMIDE SYNTHASE REGULATORY SUBUNIT KEI1"/>
    <property type="match status" value="1"/>
</dbReference>
<dbReference type="AlphaFoldDB" id="A0AA39XQ58"/>
<evidence type="ECO:0000256" key="1">
    <source>
        <dbReference type="SAM" id="MobiDB-lite"/>
    </source>
</evidence>
<dbReference type="GO" id="GO:0006673">
    <property type="term" value="P:inositol phosphoceramide metabolic process"/>
    <property type="evidence" value="ECO:0007669"/>
    <property type="project" value="InterPro"/>
</dbReference>
<dbReference type="Pfam" id="PF08552">
    <property type="entry name" value="Kei1"/>
    <property type="match status" value="1"/>
</dbReference>
<keyword evidence="2" id="KW-0812">Transmembrane</keyword>
<feature type="transmembrane region" description="Helical" evidence="2">
    <location>
        <begin position="43"/>
        <end position="71"/>
    </location>
</feature>
<feature type="compositionally biased region" description="Gly residues" evidence="1">
    <location>
        <begin position="259"/>
        <end position="270"/>
    </location>
</feature>
<proteinExistence type="predicted"/>
<protein>
    <submittedName>
        <fullName evidence="3">Inositolphosphorylceramide synthase subunit Kei1-domain-containing protein</fullName>
    </submittedName>
</protein>
<dbReference type="Proteomes" id="UP001174934">
    <property type="component" value="Unassembled WGS sequence"/>
</dbReference>
<dbReference type="GO" id="GO:0070916">
    <property type="term" value="C:inositol phosphoceramide synthase complex"/>
    <property type="evidence" value="ECO:0007669"/>
    <property type="project" value="TreeGrafter"/>
</dbReference>
<reference evidence="3" key="1">
    <citation type="submission" date="2023-06" db="EMBL/GenBank/DDBJ databases">
        <title>Genome-scale phylogeny and comparative genomics of the fungal order Sordariales.</title>
        <authorList>
            <consortium name="Lawrence Berkeley National Laboratory"/>
            <person name="Hensen N."/>
            <person name="Bonometti L."/>
            <person name="Westerberg I."/>
            <person name="Brannstrom I.O."/>
            <person name="Guillou S."/>
            <person name="Cros-Aarteil S."/>
            <person name="Calhoun S."/>
            <person name="Haridas S."/>
            <person name="Kuo A."/>
            <person name="Mondo S."/>
            <person name="Pangilinan J."/>
            <person name="Riley R."/>
            <person name="LaButti K."/>
            <person name="Andreopoulos B."/>
            <person name="Lipzen A."/>
            <person name="Chen C."/>
            <person name="Yanf M."/>
            <person name="Daum C."/>
            <person name="Ng V."/>
            <person name="Clum A."/>
            <person name="Steindorff A."/>
            <person name="Ohm R."/>
            <person name="Martin F."/>
            <person name="Silar P."/>
            <person name="Natvig D."/>
            <person name="Lalanne C."/>
            <person name="Gautier V."/>
            <person name="Ament-velasquez S.L."/>
            <person name="Kruys A."/>
            <person name="Hutchinson M.I."/>
            <person name="Powell A.J."/>
            <person name="Barry K."/>
            <person name="Miller A.N."/>
            <person name="Grigoriev I.V."/>
            <person name="Debuchy R."/>
            <person name="Gladieux P."/>
            <person name="Thoren M.H."/>
            <person name="Johannesson H."/>
        </authorList>
    </citation>
    <scope>NUCLEOTIDE SEQUENCE</scope>
    <source>
        <strain evidence="3">SMH3391-2</strain>
    </source>
</reference>
<evidence type="ECO:0000313" key="3">
    <source>
        <dbReference type="EMBL" id="KAK0637095.1"/>
    </source>
</evidence>
<dbReference type="EMBL" id="JAULSR010000001">
    <property type="protein sequence ID" value="KAK0637095.1"/>
    <property type="molecule type" value="Genomic_DNA"/>
</dbReference>
<evidence type="ECO:0000313" key="4">
    <source>
        <dbReference type="Proteomes" id="UP001174934"/>
    </source>
</evidence>
<dbReference type="PANTHER" id="PTHR28077:SF1">
    <property type="entry name" value="INOSITOL PHOSPHORYLCERAMIDE SYNTHASE REGULATORY SUBUNIT KEI1"/>
    <property type="match status" value="1"/>
</dbReference>
<gene>
    <name evidence="3" type="ORF">B0T17DRAFT_481233</name>
</gene>
<feature type="transmembrane region" description="Helical" evidence="2">
    <location>
        <begin position="92"/>
        <end position="118"/>
    </location>
</feature>
<keyword evidence="2" id="KW-0472">Membrane</keyword>
<evidence type="ECO:0000256" key="2">
    <source>
        <dbReference type="SAM" id="Phobius"/>
    </source>
</evidence>
<keyword evidence="2" id="KW-1133">Transmembrane helix</keyword>
<dbReference type="GO" id="GO:0070917">
    <property type="term" value="F:inositol phosphoceramide synthase regulator activity"/>
    <property type="evidence" value="ECO:0007669"/>
    <property type="project" value="InterPro"/>
</dbReference>
<name>A0AA39XQ58_9PEZI</name>
<accession>A0AA39XQ58</accession>
<sequence>MTATSRGCRFRLPRPKTFLGLMSLQTGTELVSLALVFNKATGIYGLLALFTGYVFSALQLSMYILSVLALLSLAYCIPHIRKRPSHPFENLALAWLYTLDTAVNTVYTSVFAVTWYLASAHDPKGPAGGAETPDDASPSDGDVKTKAGAGVQETATSIALIIAFTLVRIYFSLVVMAHARMVLHRYVGEQEQQREDDDHPAGGVKNSDGLVPDVFAVGAPLGDGLKGRLGRIMVLVGRSYWLGGRKEDEEWARDVGSRFGSGSGGSGSGRRAGEFTSL</sequence>
<feature type="region of interest" description="Disordered" evidence="1">
    <location>
        <begin position="126"/>
        <end position="148"/>
    </location>
</feature>
<comment type="caution">
    <text evidence="3">The sequence shown here is derived from an EMBL/GenBank/DDBJ whole genome shotgun (WGS) entry which is preliminary data.</text>
</comment>